<comment type="subcellular location">
    <subcellularLocation>
        <location evidence="1">Endosome membrane</location>
    </subcellularLocation>
</comment>
<name>A0AAN4YYC4_ASPOZ</name>
<dbReference type="EMBL" id="BSYA01000244">
    <property type="protein sequence ID" value="GMG37505.1"/>
    <property type="molecule type" value="Genomic_DNA"/>
</dbReference>
<reference evidence="8" key="1">
    <citation type="submission" date="2023-04" db="EMBL/GenBank/DDBJ databases">
        <title>Aspergillus oryzae NBRC 4228.</title>
        <authorList>
            <person name="Ichikawa N."/>
            <person name="Sato H."/>
            <person name="Tonouchi N."/>
        </authorList>
    </citation>
    <scope>NUCLEOTIDE SEQUENCE</scope>
    <source>
        <strain evidence="8">NBRC 4228</strain>
    </source>
</reference>
<dbReference type="GO" id="GO:0032511">
    <property type="term" value="P:late endosome to vacuole transport via multivesicular body sorting pathway"/>
    <property type="evidence" value="ECO:0007669"/>
    <property type="project" value="TreeGrafter"/>
</dbReference>
<evidence type="ECO:0000256" key="4">
    <source>
        <dbReference type="ARBA" id="ARBA00022753"/>
    </source>
</evidence>
<keyword evidence="4" id="KW-0967">Endosome</keyword>
<keyword evidence="3" id="KW-0813">Transport</keyword>
<protein>
    <submittedName>
        <fullName evidence="8">Unnamed protein product</fullName>
    </submittedName>
</protein>
<dbReference type="Proteomes" id="UP001165205">
    <property type="component" value="Unassembled WGS sequence"/>
</dbReference>
<evidence type="ECO:0000313" key="8">
    <source>
        <dbReference type="EMBL" id="GMG37505.1"/>
    </source>
</evidence>
<dbReference type="PANTHER" id="PTHR22761">
    <property type="entry name" value="CHARGED MULTIVESICULAR BODY PROTEIN"/>
    <property type="match status" value="1"/>
</dbReference>
<evidence type="ECO:0000256" key="1">
    <source>
        <dbReference type="ARBA" id="ARBA00004608"/>
    </source>
</evidence>
<dbReference type="Pfam" id="PF03357">
    <property type="entry name" value="Snf7"/>
    <property type="match status" value="1"/>
</dbReference>
<gene>
    <name evidence="8" type="ORF">Aory04_001235500</name>
</gene>
<keyword evidence="5" id="KW-0653">Protein transport</keyword>
<organism evidence="8 9">
    <name type="scientific">Aspergillus oryzae</name>
    <name type="common">Yellow koji mold</name>
    <dbReference type="NCBI Taxonomy" id="5062"/>
    <lineage>
        <taxon>Eukaryota</taxon>
        <taxon>Fungi</taxon>
        <taxon>Dikarya</taxon>
        <taxon>Ascomycota</taxon>
        <taxon>Pezizomycotina</taxon>
        <taxon>Eurotiomycetes</taxon>
        <taxon>Eurotiomycetidae</taxon>
        <taxon>Eurotiales</taxon>
        <taxon>Aspergillaceae</taxon>
        <taxon>Aspergillus</taxon>
        <taxon>Aspergillus subgen. Circumdati</taxon>
    </lineage>
</organism>
<accession>A0AAN4YYC4</accession>
<proteinExistence type="inferred from homology"/>
<feature type="compositionally biased region" description="Acidic residues" evidence="7">
    <location>
        <begin position="140"/>
        <end position="149"/>
    </location>
</feature>
<evidence type="ECO:0000256" key="5">
    <source>
        <dbReference type="ARBA" id="ARBA00022927"/>
    </source>
</evidence>
<dbReference type="PANTHER" id="PTHR22761:SF5">
    <property type="entry name" value="CHARGED MULTIVESICULAR BODY PROTEIN 6"/>
    <property type="match status" value="1"/>
</dbReference>
<dbReference type="GO" id="GO:0000815">
    <property type="term" value="C:ESCRT III complex"/>
    <property type="evidence" value="ECO:0007669"/>
    <property type="project" value="TreeGrafter"/>
</dbReference>
<dbReference type="GO" id="GO:0005771">
    <property type="term" value="C:multivesicular body"/>
    <property type="evidence" value="ECO:0007669"/>
    <property type="project" value="TreeGrafter"/>
</dbReference>
<dbReference type="AlphaFoldDB" id="A0AAN4YYC4"/>
<dbReference type="GO" id="GO:0015031">
    <property type="term" value="P:protein transport"/>
    <property type="evidence" value="ECO:0007669"/>
    <property type="project" value="UniProtKB-KW"/>
</dbReference>
<evidence type="ECO:0000256" key="7">
    <source>
        <dbReference type="SAM" id="MobiDB-lite"/>
    </source>
</evidence>
<keyword evidence="6" id="KW-0472">Membrane</keyword>
<comment type="similarity">
    <text evidence="2">Belongs to the SNF7 family.</text>
</comment>
<evidence type="ECO:0000256" key="3">
    <source>
        <dbReference type="ARBA" id="ARBA00022448"/>
    </source>
</evidence>
<sequence length="197" mass="22607">MYGVIRAILDLKIQRDKLRQYRKRITDLTDRETEIAKECLARDDRKRALLALRRKKYQESLLIKSEKELDQLEQLINQVEFSLVQKDVLFGLQQGTQVLQAINKEMGGIEGVEKLMGETEEARAYQEEISQMLSGNLSNQDEDEVEDELAALQRETQRLQNLPHAPKSKLPERSNEGESQEIQYQGGKAKAQPAIPA</sequence>
<dbReference type="GO" id="GO:0006900">
    <property type="term" value="P:vesicle budding from membrane"/>
    <property type="evidence" value="ECO:0007669"/>
    <property type="project" value="TreeGrafter"/>
</dbReference>
<evidence type="ECO:0000256" key="6">
    <source>
        <dbReference type="ARBA" id="ARBA00023136"/>
    </source>
</evidence>
<comment type="caution">
    <text evidence="8">The sequence shown here is derived from an EMBL/GenBank/DDBJ whole genome shotgun (WGS) entry which is preliminary data.</text>
</comment>
<evidence type="ECO:0000313" key="9">
    <source>
        <dbReference type="Proteomes" id="UP001165205"/>
    </source>
</evidence>
<dbReference type="InterPro" id="IPR005024">
    <property type="entry name" value="Snf7_fam"/>
</dbReference>
<evidence type="ECO:0000256" key="2">
    <source>
        <dbReference type="ARBA" id="ARBA00006190"/>
    </source>
</evidence>
<feature type="region of interest" description="Disordered" evidence="7">
    <location>
        <begin position="137"/>
        <end position="197"/>
    </location>
</feature>